<dbReference type="Proteomes" id="UP000428325">
    <property type="component" value="Chromosome"/>
</dbReference>
<sequence>MSTSRATVRGAIRGMGQRANPVFAAGAVAVPVGALAYALLAAPVVHHIYVHVMAGVLWTGIDLFMALVLGPVLGGLSVEERASVFRRFTPKMAFLMPSLALVTIVGGVTLAERLGVFPHAQPWIALLTLATTVPALLLVGWQFDALDDPRWLVAFAVALLGGGAYLAVTADAFGLTSPIILLTLAIVTVLSVLGFGVLLPGEMRIYRQLASGDPDPEVVSRIGMRNARLSGVQGLFQLAIVVVMVYLRWPAA</sequence>
<accession>A0A6B9FGB9</accession>
<feature type="transmembrane region" description="Helical" evidence="1">
    <location>
        <begin position="153"/>
        <end position="173"/>
    </location>
</feature>
<feature type="transmembrane region" description="Helical" evidence="1">
    <location>
        <begin position="229"/>
        <end position="249"/>
    </location>
</feature>
<evidence type="ECO:0000313" key="3">
    <source>
        <dbReference type="Proteomes" id="UP000428325"/>
    </source>
</evidence>
<reference evidence="2 3" key="1">
    <citation type="submission" date="2018-12" db="EMBL/GenBank/DDBJ databases">
        <title>Complete genome sequence of Haloplanus rallus MBLA0036.</title>
        <authorList>
            <person name="Nam Y.-d."/>
            <person name="Kang J."/>
            <person name="Chung W.-H."/>
            <person name="Park Y.S."/>
        </authorList>
    </citation>
    <scope>NUCLEOTIDE SEQUENCE [LARGE SCALE GENOMIC DNA]</scope>
    <source>
        <strain evidence="2 3">MBLA0036</strain>
    </source>
</reference>
<feature type="transmembrane region" description="Helical" evidence="1">
    <location>
        <begin position="93"/>
        <end position="111"/>
    </location>
</feature>
<dbReference type="AlphaFoldDB" id="A0A6B9FGB9"/>
<proteinExistence type="predicted"/>
<gene>
    <name evidence="2" type="ORF">EI982_10390</name>
</gene>
<evidence type="ECO:0000256" key="1">
    <source>
        <dbReference type="SAM" id="Phobius"/>
    </source>
</evidence>
<protein>
    <submittedName>
        <fullName evidence="2">Uncharacterized protein</fullName>
    </submittedName>
</protein>
<keyword evidence="1" id="KW-0812">Transmembrane</keyword>
<keyword evidence="3" id="KW-1185">Reference proteome</keyword>
<keyword evidence="1" id="KW-1133">Transmembrane helix</keyword>
<dbReference type="EMBL" id="CP034345">
    <property type="protein sequence ID" value="QGX95173.1"/>
    <property type="molecule type" value="Genomic_DNA"/>
</dbReference>
<organism evidence="2 3">
    <name type="scientific">Haloplanus rallus</name>
    <dbReference type="NCBI Taxonomy" id="1816183"/>
    <lineage>
        <taxon>Archaea</taxon>
        <taxon>Methanobacteriati</taxon>
        <taxon>Methanobacteriota</taxon>
        <taxon>Stenosarchaea group</taxon>
        <taxon>Halobacteria</taxon>
        <taxon>Halobacteriales</taxon>
        <taxon>Haloferacaceae</taxon>
        <taxon>Haloplanus</taxon>
    </lineage>
</organism>
<dbReference type="KEGG" id="hra:EI982_10390"/>
<feature type="transmembrane region" description="Helical" evidence="1">
    <location>
        <begin position="179"/>
        <end position="199"/>
    </location>
</feature>
<feature type="transmembrane region" description="Helical" evidence="1">
    <location>
        <begin position="123"/>
        <end position="141"/>
    </location>
</feature>
<name>A0A6B9FGB9_9EURY</name>
<feature type="transmembrane region" description="Helical" evidence="1">
    <location>
        <begin position="21"/>
        <end position="42"/>
    </location>
</feature>
<evidence type="ECO:0000313" key="2">
    <source>
        <dbReference type="EMBL" id="QGX95173.1"/>
    </source>
</evidence>
<feature type="transmembrane region" description="Helical" evidence="1">
    <location>
        <begin position="48"/>
        <end position="73"/>
    </location>
</feature>
<keyword evidence="1" id="KW-0472">Membrane</keyword>